<evidence type="ECO:0000313" key="2">
    <source>
        <dbReference type="Proteomes" id="UP000033066"/>
    </source>
</evidence>
<dbReference type="AlphaFoldDB" id="A0A0E3SK79"/>
<name>A0A0E3SK79_METBA</name>
<organism evidence="1 2">
    <name type="scientific">Methanosarcina barkeri 3</name>
    <dbReference type="NCBI Taxonomy" id="1434107"/>
    <lineage>
        <taxon>Archaea</taxon>
        <taxon>Methanobacteriati</taxon>
        <taxon>Methanobacteriota</taxon>
        <taxon>Stenosarchaea group</taxon>
        <taxon>Methanomicrobia</taxon>
        <taxon>Methanosarcinales</taxon>
        <taxon>Methanosarcinaceae</taxon>
        <taxon>Methanosarcina</taxon>
    </lineage>
</organism>
<dbReference type="KEGG" id="mbak:MSBR3_0694"/>
<accession>A0A0E3SK79</accession>
<reference evidence="1" key="1">
    <citation type="submission" date="2014-07" db="EMBL/GenBank/DDBJ databases">
        <title>Methanogenic archaea and the global carbon cycle.</title>
        <authorList>
            <person name="Henriksen J.R."/>
            <person name="Luke J."/>
            <person name="Reinhart S."/>
            <person name="Benedict M.N."/>
            <person name="Youngblut N.D."/>
            <person name="Metcalf M.E."/>
            <person name="Whitaker R.J."/>
            <person name="Metcalf W.W."/>
        </authorList>
    </citation>
    <scope>NUCLEOTIDE SEQUENCE [LARGE SCALE GENOMIC DNA]</scope>
    <source>
        <strain evidence="1">3</strain>
    </source>
</reference>
<sequence>MEDNQTKKTQNLQNEFNSLIDTLDIRKKPNCSEEHLEGIYKGFEKSKLLFEEFIKELV</sequence>
<gene>
    <name evidence="1" type="ORF">MSBR3_0694</name>
</gene>
<dbReference type="Proteomes" id="UP000033066">
    <property type="component" value="Chromosome"/>
</dbReference>
<evidence type="ECO:0000313" key="1">
    <source>
        <dbReference type="EMBL" id="AKB81272.1"/>
    </source>
</evidence>
<dbReference type="EMBL" id="CP009517">
    <property type="protein sequence ID" value="AKB81272.1"/>
    <property type="molecule type" value="Genomic_DNA"/>
</dbReference>
<keyword evidence="2" id="KW-1185">Reference proteome</keyword>
<dbReference type="HOGENOM" id="CLU_2968438_0_0_2"/>
<dbReference type="PATRIC" id="fig|1434107.4.peg.927"/>
<proteinExistence type="predicted"/>
<protein>
    <submittedName>
        <fullName evidence="1">Uncharacterized protein</fullName>
    </submittedName>
</protein>